<keyword evidence="2" id="KW-0808">Transferase</keyword>
<reference evidence="2 3" key="1">
    <citation type="journal article" date="2020" name="Biotechnol. Biofuels">
        <title>New insights from the biogas microbiome by comprehensive genome-resolved metagenomics of nearly 1600 species originating from multiple anaerobic digesters.</title>
        <authorList>
            <person name="Campanaro S."/>
            <person name="Treu L."/>
            <person name="Rodriguez-R L.M."/>
            <person name="Kovalovszki A."/>
            <person name="Ziels R.M."/>
            <person name="Maus I."/>
            <person name="Zhu X."/>
            <person name="Kougias P.G."/>
            <person name="Basile A."/>
            <person name="Luo G."/>
            <person name="Schluter A."/>
            <person name="Konstantinidis K.T."/>
            <person name="Angelidaki I."/>
        </authorList>
    </citation>
    <scope>NUCLEOTIDE SEQUENCE [LARGE SCALE GENOMIC DNA]</scope>
    <source>
        <strain evidence="2">AS27yjCOA_65</strain>
    </source>
</reference>
<evidence type="ECO:0000259" key="1">
    <source>
        <dbReference type="Pfam" id="PF00535"/>
    </source>
</evidence>
<dbReference type="InterPro" id="IPR050834">
    <property type="entry name" value="Glycosyltransf_2"/>
</dbReference>
<accession>A0A7X9ILA3</accession>
<dbReference type="Gene3D" id="3.90.550.10">
    <property type="entry name" value="Spore Coat Polysaccharide Biosynthesis Protein SpsA, Chain A"/>
    <property type="match status" value="1"/>
</dbReference>
<dbReference type="AlphaFoldDB" id="A0A7X9ILA3"/>
<dbReference type="InterPro" id="IPR001173">
    <property type="entry name" value="Glyco_trans_2-like"/>
</dbReference>
<organism evidence="2 3">
    <name type="scientific">SAR324 cluster bacterium</name>
    <dbReference type="NCBI Taxonomy" id="2024889"/>
    <lineage>
        <taxon>Bacteria</taxon>
        <taxon>Deltaproteobacteria</taxon>
        <taxon>SAR324 cluster</taxon>
    </lineage>
</organism>
<feature type="domain" description="Glycosyltransferase 2-like" evidence="1">
    <location>
        <begin position="6"/>
        <end position="131"/>
    </location>
</feature>
<dbReference type="PANTHER" id="PTHR43685">
    <property type="entry name" value="GLYCOSYLTRANSFERASE"/>
    <property type="match status" value="1"/>
</dbReference>
<sequence length="333" mass="38126">MEELVSIGIATRNRVSFLKDAVESALTQQCDRPYEVVLVDDASTDKNVKTYLDSLKNPKLRIIYRQYQGGEAATRNTIIQNMKGSYVLWLDDDDCLQKHGLASQLDALGAHPEADVIYANLLQTDASLAPVREYTYKDIPRHLQLHVMLFYCPFPNVGTLIRKSLFERCGLYDESFVVAPDYDFWVRAALMGASFVHNNRVIYFYRAHGNNAALDNENDVFCEMNVRIVQKLLSSVPLETLFPIYDWAKNREQSFGLAMSSLAAVFARYRHFDYALDVIRQGEEKSRSFELRAMKALILKWAERQDEAWSVLEDAVIASNQPLFNILRMAGLR</sequence>
<name>A0A7X9ILA3_9DELT</name>
<gene>
    <name evidence="2" type="ORF">GYA55_06435</name>
</gene>
<dbReference type="PANTHER" id="PTHR43685:SF2">
    <property type="entry name" value="GLYCOSYLTRANSFERASE 2-LIKE DOMAIN-CONTAINING PROTEIN"/>
    <property type="match status" value="1"/>
</dbReference>
<protein>
    <submittedName>
        <fullName evidence="2">Glycosyltransferase</fullName>
    </submittedName>
</protein>
<dbReference type="Pfam" id="PF00535">
    <property type="entry name" value="Glycos_transf_2"/>
    <property type="match status" value="1"/>
</dbReference>
<dbReference type="EMBL" id="JAAZON010000279">
    <property type="protein sequence ID" value="NMC62790.1"/>
    <property type="molecule type" value="Genomic_DNA"/>
</dbReference>
<proteinExistence type="predicted"/>
<dbReference type="Proteomes" id="UP000524246">
    <property type="component" value="Unassembled WGS sequence"/>
</dbReference>
<evidence type="ECO:0000313" key="3">
    <source>
        <dbReference type="Proteomes" id="UP000524246"/>
    </source>
</evidence>
<dbReference type="GO" id="GO:0016740">
    <property type="term" value="F:transferase activity"/>
    <property type="evidence" value="ECO:0007669"/>
    <property type="project" value="UniProtKB-KW"/>
</dbReference>
<dbReference type="InterPro" id="IPR029044">
    <property type="entry name" value="Nucleotide-diphossugar_trans"/>
</dbReference>
<comment type="caution">
    <text evidence="2">The sequence shown here is derived from an EMBL/GenBank/DDBJ whole genome shotgun (WGS) entry which is preliminary data.</text>
</comment>
<evidence type="ECO:0000313" key="2">
    <source>
        <dbReference type="EMBL" id="NMC62790.1"/>
    </source>
</evidence>
<dbReference type="SUPFAM" id="SSF53448">
    <property type="entry name" value="Nucleotide-diphospho-sugar transferases"/>
    <property type="match status" value="1"/>
</dbReference>